<evidence type="ECO:0000313" key="3">
    <source>
        <dbReference type="EMBL" id="KAF5864441.1"/>
    </source>
</evidence>
<reference evidence="3 4" key="1">
    <citation type="submission" date="2019-04" db="EMBL/GenBank/DDBJ databases">
        <title>Aspergillus burnettii sp. nov., novel species from soil in southeast Queensland.</title>
        <authorList>
            <person name="Gilchrist C.L.M."/>
            <person name="Pitt J.I."/>
            <person name="Lange L."/>
            <person name="Lacey H.J."/>
            <person name="Vuong D."/>
            <person name="Midgley D.J."/>
            <person name="Greenfield P."/>
            <person name="Bradbury M."/>
            <person name="Lacey E."/>
            <person name="Busk P.K."/>
            <person name="Pilgaard B."/>
            <person name="Chooi Y.H."/>
            <person name="Piggott A.M."/>
        </authorList>
    </citation>
    <scope>NUCLEOTIDE SEQUENCE [LARGE SCALE GENOMIC DNA]</scope>
    <source>
        <strain evidence="3 4">FRR 5400</strain>
    </source>
</reference>
<feature type="compositionally biased region" description="Polar residues" evidence="2">
    <location>
        <begin position="324"/>
        <end position="344"/>
    </location>
</feature>
<proteinExistence type="predicted"/>
<keyword evidence="1" id="KW-0175">Coiled coil</keyword>
<feature type="compositionally biased region" description="Gly residues" evidence="2">
    <location>
        <begin position="489"/>
        <end position="499"/>
    </location>
</feature>
<protein>
    <submittedName>
        <fullName evidence="3">Uncharacterized protein</fullName>
    </submittedName>
</protein>
<accession>A0A8H6ACB4</accession>
<feature type="compositionally biased region" description="Polar residues" evidence="2">
    <location>
        <begin position="356"/>
        <end position="382"/>
    </location>
</feature>
<feature type="compositionally biased region" description="Polar residues" evidence="2">
    <location>
        <begin position="389"/>
        <end position="402"/>
    </location>
</feature>
<feature type="region of interest" description="Disordered" evidence="2">
    <location>
        <begin position="454"/>
        <end position="513"/>
    </location>
</feature>
<evidence type="ECO:0000256" key="2">
    <source>
        <dbReference type="SAM" id="MobiDB-lite"/>
    </source>
</evidence>
<gene>
    <name evidence="3" type="ORF">ETB97_007780</name>
</gene>
<dbReference type="EMBL" id="SPNV01000034">
    <property type="protein sequence ID" value="KAF5864441.1"/>
    <property type="molecule type" value="Genomic_DNA"/>
</dbReference>
<feature type="compositionally biased region" description="Polar residues" evidence="2">
    <location>
        <begin position="290"/>
        <end position="300"/>
    </location>
</feature>
<evidence type="ECO:0000313" key="4">
    <source>
        <dbReference type="Proteomes" id="UP000541154"/>
    </source>
</evidence>
<feature type="compositionally biased region" description="Basic and acidic residues" evidence="2">
    <location>
        <begin position="406"/>
        <end position="426"/>
    </location>
</feature>
<sequence>MESKNEDLGCTVEDYRMAIRTTRLEKEYDNTLVHTAQLLGAEKSRIQRVEQLLLQFENEHLRWHLNHVNQELTKSTRVESEIRLQLCETYKELDQLRNTYRASSHEIERLCLELASLTNASVDSKKLLAEKLRLAKDLLKAEAEIKRLKSQKTSQHTLLAEKQTLERQLASLEIQLESDKKAHEETLARESQKAKEIATLSSKLEEIRNELIVVKRAQDQREHTIQQQSIEWAAQRPTLDAKFGALNKKLGSTKDQSQAATAELQRQCNTSNNDETRTSNAQIHAIPSRLSGTQHNSGLTIATPGAIRAQDKRNKISALPGDKSSFSITPFLNRTNGLRNSSTSSEDDADELHTAHTVSRANQLSSRDGASKSVDSGHQDQLGSADGLSVTTGTIQIGQGNANGRKWREPQRKFVDDSDPDAQREKFSGTFTHTSNLKTKKRKLGMQRDMSFFNGEDDDEDLNDMRPPGRKLVLGTGRNLASQISAPSGGLGRGRGFGGLAEFSPLKRDKKRL</sequence>
<feature type="region of interest" description="Disordered" evidence="2">
    <location>
        <begin position="287"/>
        <end position="306"/>
    </location>
</feature>
<feature type="coiled-coil region" evidence="1">
    <location>
        <begin position="93"/>
        <end position="217"/>
    </location>
</feature>
<dbReference type="Proteomes" id="UP000541154">
    <property type="component" value="Unassembled WGS sequence"/>
</dbReference>
<organism evidence="3 4">
    <name type="scientific">Petromyces alliaceus</name>
    <name type="common">Aspergillus alliaceus</name>
    <dbReference type="NCBI Taxonomy" id="209559"/>
    <lineage>
        <taxon>Eukaryota</taxon>
        <taxon>Fungi</taxon>
        <taxon>Dikarya</taxon>
        <taxon>Ascomycota</taxon>
        <taxon>Pezizomycotina</taxon>
        <taxon>Eurotiomycetes</taxon>
        <taxon>Eurotiomycetidae</taxon>
        <taxon>Eurotiales</taxon>
        <taxon>Aspergillaceae</taxon>
        <taxon>Aspergillus</taxon>
        <taxon>Aspergillus subgen. Circumdati</taxon>
    </lineage>
</organism>
<evidence type="ECO:0000256" key="1">
    <source>
        <dbReference type="SAM" id="Coils"/>
    </source>
</evidence>
<feature type="region of interest" description="Disordered" evidence="2">
    <location>
        <begin position="317"/>
        <end position="426"/>
    </location>
</feature>
<name>A0A8H6ACB4_PETAA</name>
<keyword evidence="4" id="KW-1185">Reference proteome</keyword>
<comment type="caution">
    <text evidence="3">The sequence shown here is derived from an EMBL/GenBank/DDBJ whole genome shotgun (WGS) entry which is preliminary data.</text>
</comment>
<dbReference type="AlphaFoldDB" id="A0A8H6ACB4"/>